<feature type="compositionally biased region" description="Polar residues" evidence="4">
    <location>
        <begin position="116"/>
        <end position="130"/>
    </location>
</feature>
<dbReference type="PANTHER" id="PTHR28032">
    <property type="entry name" value="FI02826P"/>
    <property type="match status" value="1"/>
</dbReference>
<comment type="function">
    <text evidence="3">Involved in ubiquitin-mediated protein degradation. Regulatory factor in the ubiquitin/proteasome pathway that controls the turnover of proteasome substrates. Targets proteasomes to the nucleus and facilitates the degradation of nuclear proteins.</text>
</comment>
<protein>
    <recommendedName>
        <fullName evidence="3">Tethering factor for nuclear proteasome STS1</fullName>
    </recommendedName>
</protein>
<feature type="compositionally biased region" description="Basic and acidic residues" evidence="4">
    <location>
        <begin position="84"/>
        <end position="106"/>
    </location>
</feature>
<feature type="compositionally biased region" description="Polar residues" evidence="4">
    <location>
        <begin position="60"/>
        <end position="71"/>
    </location>
</feature>
<dbReference type="GO" id="GO:0031144">
    <property type="term" value="P:proteasome localization"/>
    <property type="evidence" value="ECO:0007669"/>
    <property type="project" value="UniProtKB-UniRule"/>
</dbReference>
<gene>
    <name evidence="5" type="ORF">GALMADRAFT_107360</name>
</gene>
<name>A0A067TNV6_GALM3</name>
<dbReference type="InterPro" id="IPR013868">
    <property type="entry name" value="Cut8/Sts1_fam"/>
</dbReference>
<evidence type="ECO:0000256" key="1">
    <source>
        <dbReference type="ARBA" id="ARBA00006199"/>
    </source>
</evidence>
<comment type="similarity">
    <text evidence="1 3">Belongs to the cut8/STS1 family.</text>
</comment>
<dbReference type="AlphaFoldDB" id="A0A067TNV6"/>
<dbReference type="Proteomes" id="UP000027222">
    <property type="component" value="Unassembled WGS sequence"/>
</dbReference>
<feature type="region of interest" description="Disordered" evidence="4">
    <location>
        <begin position="34"/>
        <end position="141"/>
    </location>
</feature>
<keyword evidence="3" id="KW-0963">Cytoplasm</keyword>
<sequence>MANVLQPHVDFHLRPVPHAPSPFGFGFGLGPTASTSMSSTAWGTGTPTPGHTNPAAFHQLASSVTQSASSRPQKRRLDPEDEADHNRYSSPRDESMDRSPTPERPKRGAPKRARVVNSSEIATPNYGATSKENRSPSGSGDDDVDIGVLLASLPSQSLLPLLSSLLKAQPSLKSTILPLIPRPTLDIAVQVLAQSAKRLREAYPYSNAPTFSQTPPAFGPARNAHSTFGPTHASMPTNQPVMRDSYIISRLRPHVSDYVSTCMSYFPYFSCIPPPSQSSNPTTNQANSASTIQSLHKDKFHPSETFLFLSAVTNQIMDQPPLTLSEMAPFIIPRLSEEWKTWVDKVDEVVNQQGGMFGSETVKNWERALDELAEAKAPGVSEAMRGIRDRWVSKVGWLVGRTSHHAMDEL</sequence>
<dbReference type="STRING" id="685588.A0A067TNV6"/>
<dbReference type="Gene3D" id="1.20.58.1590">
    <property type="entry name" value="Tethering factor for nuclear proteasome Cut8/Sts1"/>
    <property type="match status" value="1"/>
</dbReference>
<keyword evidence="2 3" id="KW-0539">Nucleus</keyword>
<comment type="subunit">
    <text evidence="3">Binds the proteasome.</text>
</comment>
<dbReference type="GO" id="GO:0070628">
    <property type="term" value="F:proteasome binding"/>
    <property type="evidence" value="ECO:0007669"/>
    <property type="project" value="TreeGrafter"/>
</dbReference>
<accession>A0A067TNV6</accession>
<organism evidence="5 6">
    <name type="scientific">Galerina marginata (strain CBS 339.88)</name>
    <dbReference type="NCBI Taxonomy" id="685588"/>
    <lineage>
        <taxon>Eukaryota</taxon>
        <taxon>Fungi</taxon>
        <taxon>Dikarya</taxon>
        <taxon>Basidiomycota</taxon>
        <taxon>Agaricomycotina</taxon>
        <taxon>Agaricomycetes</taxon>
        <taxon>Agaricomycetidae</taxon>
        <taxon>Agaricales</taxon>
        <taxon>Agaricineae</taxon>
        <taxon>Strophariaceae</taxon>
        <taxon>Galerina</taxon>
    </lineage>
</organism>
<reference evidence="6" key="1">
    <citation type="journal article" date="2014" name="Proc. Natl. Acad. Sci. U.S.A.">
        <title>Extensive sampling of basidiomycete genomes demonstrates inadequacy of the white-rot/brown-rot paradigm for wood decay fungi.</title>
        <authorList>
            <person name="Riley R."/>
            <person name="Salamov A.A."/>
            <person name="Brown D.W."/>
            <person name="Nagy L.G."/>
            <person name="Floudas D."/>
            <person name="Held B.W."/>
            <person name="Levasseur A."/>
            <person name="Lombard V."/>
            <person name="Morin E."/>
            <person name="Otillar R."/>
            <person name="Lindquist E.A."/>
            <person name="Sun H."/>
            <person name="LaButti K.M."/>
            <person name="Schmutz J."/>
            <person name="Jabbour D."/>
            <person name="Luo H."/>
            <person name="Baker S.E."/>
            <person name="Pisabarro A.G."/>
            <person name="Walton J.D."/>
            <person name="Blanchette R.A."/>
            <person name="Henrissat B."/>
            <person name="Martin F."/>
            <person name="Cullen D."/>
            <person name="Hibbett D.S."/>
            <person name="Grigoriev I.V."/>
        </authorList>
    </citation>
    <scope>NUCLEOTIDE SEQUENCE [LARGE SCALE GENOMIC DNA]</scope>
    <source>
        <strain evidence="6">CBS 339.88</strain>
    </source>
</reference>
<dbReference type="GO" id="GO:0071630">
    <property type="term" value="P:nuclear protein quality control by the ubiquitin-proteasome system"/>
    <property type="evidence" value="ECO:0007669"/>
    <property type="project" value="UniProtKB-UniRule"/>
</dbReference>
<keyword evidence="3" id="KW-0813">Transport</keyword>
<dbReference type="GO" id="GO:0015031">
    <property type="term" value="P:protein transport"/>
    <property type="evidence" value="ECO:0007669"/>
    <property type="project" value="UniProtKB-UniRule"/>
</dbReference>
<keyword evidence="6" id="KW-1185">Reference proteome</keyword>
<evidence type="ECO:0000256" key="3">
    <source>
        <dbReference type="RuleBase" id="RU368013"/>
    </source>
</evidence>
<dbReference type="Pfam" id="PF08559">
    <property type="entry name" value="Cut8"/>
    <property type="match status" value="1"/>
</dbReference>
<dbReference type="GO" id="GO:0005737">
    <property type="term" value="C:cytoplasm"/>
    <property type="evidence" value="ECO:0007669"/>
    <property type="project" value="UniProtKB-SubCell"/>
</dbReference>
<dbReference type="EMBL" id="KL142367">
    <property type="protein sequence ID" value="KDR84900.1"/>
    <property type="molecule type" value="Genomic_DNA"/>
</dbReference>
<dbReference type="OrthoDB" id="10061064at2759"/>
<comment type="subcellular location">
    <subcellularLocation>
        <location evidence="3">Cytoplasm</location>
    </subcellularLocation>
    <subcellularLocation>
        <location evidence="3">Nucleus</location>
    </subcellularLocation>
</comment>
<dbReference type="InterPro" id="IPR038422">
    <property type="entry name" value="Cut8/Sts1_sf"/>
</dbReference>
<dbReference type="PANTHER" id="PTHR28032:SF1">
    <property type="entry name" value="FI02826P"/>
    <property type="match status" value="1"/>
</dbReference>
<dbReference type="HOGENOM" id="CLU_056224_0_0_1"/>
<feature type="compositionally biased region" description="Low complexity" evidence="4">
    <location>
        <begin position="40"/>
        <end position="56"/>
    </location>
</feature>
<keyword evidence="3" id="KW-0653">Protein transport</keyword>
<evidence type="ECO:0000256" key="4">
    <source>
        <dbReference type="SAM" id="MobiDB-lite"/>
    </source>
</evidence>
<evidence type="ECO:0000313" key="5">
    <source>
        <dbReference type="EMBL" id="KDR84900.1"/>
    </source>
</evidence>
<proteinExistence type="inferred from homology"/>
<evidence type="ECO:0000313" key="6">
    <source>
        <dbReference type="Proteomes" id="UP000027222"/>
    </source>
</evidence>
<dbReference type="GO" id="GO:0031965">
    <property type="term" value="C:nuclear membrane"/>
    <property type="evidence" value="ECO:0007669"/>
    <property type="project" value="TreeGrafter"/>
</dbReference>
<evidence type="ECO:0000256" key="2">
    <source>
        <dbReference type="ARBA" id="ARBA00023242"/>
    </source>
</evidence>